<comment type="caution">
    <text evidence="1">The sequence shown here is derived from an EMBL/GenBank/DDBJ whole genome shotgun (WGS) entry which is preliminary data.</text>
</comment>
<gene>
    <name evidence="1" type="ORF">DY000_02036286</name>
</gene>
<protein>
    <submittedName>
        <fullName evidence="1">Uncharacterized protein</fullName>
    </submittedName>
</protein>
<keyword evidence="2" id="KW-1185">Reference proteome</keyword>
<dbReference type="EMBL" id="QGKV02001507">
    <property type="protein sequence ID" value="KAF3529972.1"/>
    <property type="molecule type" value="Genomic_DNA"/>
</dbReference>
<accession>A0ABQ7BCE0</accession>
<dbReference type="Proteomes" id="UP000266723">
    <property type="component" value="Unassembled WGS sequence"/>
</dbReference>
<name>A0ABQ7BCE0_BRACR</name>
<evidence type="ECO:0000313" key="1">
    <source>
        <dbReference type="EMBL" id="KAF3529972.1"/>
    </source>
</evidence>
<reference evidence="1 2" key="1">
    <citation type="journal article" date="2020" name="BMC Genomics">
        <title>Intraspecific diversification of the crop wild relative Brassica cretica Lam. using demographic model selection.</title>
        <authorList>
            <person name="Kioukis A."/>
            <person name="Michalopoulou V.A."/>
            <person name="Briers L."/>
            <person name="Pirintsos S."/>
            <person name="Studholme D.J."/>
            <person name="Pavlidis P."/>
            <person name="Sarris P.F."/>
        </authorList>
    </citation>
    <scope>NUCLEOTIDE SEQUENCE [LARGE SCALE GENOMIC DNA]</scope>
    <source>
        <strain evidence="2">cv. PFS-1207/04</strain>
    </source>
</reference>
<organism evidence="1 2">
    <name type="scientific">Brassica cretica</name>
    <name type="common">Mustard</name>
    <dbReference type="NCBI Taxonomy" id="69181"/>
    <lineage>
        <taxon>Eukaryota</taxon>
        <taxon>Viridiplantae</taxon>
        <taxon>Streptophyta</taxon>
        <taxon>Embryophyta</taxon>
        <taxon>Tracheophyta</taxon>
        <taxon>Spermatophyta</taxon>
        <taxon>Magnoliopsida</taxon>
        <taxon>eudicotyledons</taxon>
        <taxon>Gunneridae</taxon>
        <taxon>Pentapetalae</taxon>
        <taxon>rosids</taxon>
        <taxon>malvids</taxon>
        <taxon>Brassicales</taxon>
        <taxon>Brassicaceae</taxon>
        <taxon>Brassiceae</taxon>
        <taxon>Brassica</taxon>
    </lineage>
</organism>
<evidence type="ECO:0000313" key="2">
    <source>
        <dbReference type="Proteomes" id="UP000266723"/>
    </source>
</evidence>
<sequence length="151" mass="16570">MAYPASHARFCFRCRISHMVDDRLLAPWTTPLYGVGSAALGSENHTLLCGVGPPAFGSGRRFPGKDDQAMKEFAVGFLFWCFHGETPVSFPGGISRSGDDVEVSRHVCFLVGEGFNTWNGHADISTRGLSESCGPGFDDFDLTTRNTLWRF</sequence>
<proteinExistence type="predicted"/>